<dbReference type="Proteomes" id="UP000796880">
    <property type="component" value="Unassembled WGS sequence"/>
</dbReference>
<protein>
    <submittedName>
        <fullName evidence="1">Uncharacterized protein</fullName>
    </submittedName>
</protein>
<dbReference type="OrthoDB" id="167809at2759"/>
<accession>A0A8K0HQM7</accession>
<keyword evidence="2" id="KW-1185">Reference proteome</keyword>
<name>A0A8K0HQM7_9ROSA</name>
<reference evidence="1" key="1">
    <citation type="submission" date="2020-03" db="EMBL/GenBank/DDBJ databases">
        <title>A high-quality chromosome-level genome assembly of a woody plant with both climbing and erect habits, Rhamnella rubrinervis.</title>
        <authorList>
            <person name="Lu Z."/>
            <person name="Yang Y."/>
            <person name="Zhu X."/>
            <person name="Sun Y."/>
        </authorList>
    </citation>
    <scope>NUCLEOTIDE SEQUENCE</scope>
    <source>
        <strain evidence="1">BYM</strain>
        <tissue evidence="1">Leaf</tissue>
    </source>
</reference>
<evidence type="ECO:0000313" key="2">
    <source>
        <dbReference type="Proteomes" id="UP000796880"/>
    </source>
</evidence>
<comment type="caution">
    <text evidence="1">The sequence shown here is derived from an EMBL/GenBank/DDBJ whole genome shotgun (WGS) entry which is preliminary data.</text>
</comment>
<organism evidence="1 2">
    <name type="scientific">Rhamnella rubrinervis</name>
    <dbReference type="NCBI Taxonomy" id="2594499"/>
    <lineage>
        <taxon>Eukaryota</taxon>
        <taxon>Viridiplantae</taxon>
        <taxon>Streptophyta</taxon>
        <taxon>Embryophyta</taxon>
        <taxon>Tracheophyta</taxon>
        <taxon>Spermatophyta</taxon>
        <taxon>Magnoliopsida</taxon>
        <taxon>eudicotyledons</taxon>
        <taxon>Gunneridae</taxon>
        <taxon>Pentapetalae</taxon>
        <taxon>rosids</taxon>
        <taxon>fabids</taxon>
        <taxon>Rosales</taxon>
        <taxon>Rhamnaceae</taxon>
        <taxon>rhamnoid group</taxon>
        <taxon>Rhamneae</taxon>
        <taxon>Rhamnella</taxon>
    </lineage>
</organism>
<sequence length="98" mass="11169">MLGEWWDGNLVFTITVKPNSCRARSETRGPGGGEEHVQWVRRYTPRGDAEGKGRVAEATAMMDQELHKATLKNLAYGFAYLVDCQRLQKGLFRNWILL</sequence>
<dbReference type="AlphaFoldDB" id="A0A8K0HQM7"/>
<proteinExistence type="predicted"/>
<dbReference type="EMBL" id="VOIH02000001">
    <property type="protein sequence ID" value="KAF3455925.1"/>
    <property type="molecule type" value="Genomic_DNA"/>
</dbReference>
<evidence type="ECO:0000313" key="1">
    <source>
        <dbReference type="EMBL" id="KAF3455925.1"/>
    </source>
</evidence>
<gene>
    <name evidence="1" type="ORF">FNV43_RR00568</name>
</gene>